<comment type="subcellular location">
    <subcellularLocation>
        <location evidence="1">Cell inner membrane</location>
        <topology evidence="1">Multi-pass membrane protein</topology>
    </subcellularLocation>
</comment>
<protein>
    <recommendedName>
        <fullName evidence="10">Sulphur transport domain-containing protein</fullName>
    </recommendedName>
</protein>
<organism evidence="9">
    <name type="scientific">mine drainage metagenome</name>
    <dbReference type="NCBI Taxonomy" id="410659"/>
    <lineage>
        <taxon>unclassified sequences</taxon>
        <taxon>metagenomes</taxon>
        <taxon>ecological metagenomes</taxon>
    </lineage>
</organism>
<dbReference type="GO" id="GO:0005886">
    <property type="term" value="C:plasma membrane"/>
    <property type="evidence" value="ECO:0007669"/>
    <property type="project" value="UniProtKB-SubCell"/>
</dbReference>
<keyword evidence="5 8" id="KW-0812">Transmembrane</keyword>
<evidence type="ECO:0000313" key="9">
    <source>
        <dbReference type="EMBL" id="OIQ66199.1"/>
    </source>
</evidence>
<keyword evidence="7 8" id="KW-0472">Membrane</keyword>
<dbReference type="PANTHER" id="PTHR30574">
    <property type="entry name" value="INNER MEMBRANE PROTEIN YEDE"/>
    <property type="match status" value="1"/>
</dbReference>
<name>A0A1J5PEH0_9ZZZZ</name>
<evidence type="ECO:0008006" key="10">
    <source>
        <dbReference type="Google" id="ProtNLM"/>
    </source>
</evidence>
<dbReference type="EMBL" id="MLJW01006768">
    <property type="protein sequence ID" value="OIQ66199.1"/>
    <property type="molecule type" value="Genomic_DNA"/>
</dbReference>
<feature type="transmembrane region" description="Helical" evidence="8">
    <location>
        <begin position="12"/>
        <end position="34"/>
    </location>
</feature>
<dbReference type="PANTHER" id="PTHR30574:SF1">
    <property type="entry name" value="SULPHUR TRANSPORT DOMAIN-CONTAINING PROTEIN"/>
    <property type="match status" value="1"/>
</dbReference>
<dbReference type="InterPro" id="IPR007272">
    <property type="entry name" value="Sulf_transp_TsuA/YedE"/>
</dbReference>
<sequence>MILNPHDWMLGLIGGLMIGGAAAVLLLVNARIMGAGGILGSVLDGAGGNVLREQLLFLGGLIAVPALAVAVVGAPATHVSGDLPMLALASVLVGFGTRAANGCTSGHGVCGMSRFSLRSIVATGVYLAAGMVTFYLARHVMGAI</sequence>
<feature type="transmembrane region" description="Helical" evidence="8">
    <location>
        <begin position="115"/>
        <end position="137"/>
    </location>
</feature>
<evidence type="ECO:0000256" key="2">
    <source>
        <dbReference type="ARBA" id="ARBA00022448"/>
    </source>
</evidence>
<evidence type="ECO:0000256" key="4">
    <source>
        <dbReference type="ARBA" id="ARBA00022519"/>
    </source>
</evidence>
<keyword evidence="3" id="KW-1003">Cell membrane</keyword>
<evidence type="ECO:0000256" key="8">
    <source>
        <dbReference type="SAM" id="Phobius"/>
    </source>
</evidence>
<keyword evidence="6 8" id="KW-1133">Transmembrane helix</keyword>
<comment type="caution">
    <text evidence="9">The sequence shown here is derived from an EMBL/GenBank/DDBJ whole genome shotgun (WGS) entry which is preliminary data.</text>
</comment>
<reference evidence="9" key="1">
    <citation type="submission" date="2016-10" db="EMBL/GenBank/DDBJ databases">
        <title>Sequence of Gallionella enrichment culture.</title>
        <authorList>
            <person name="Poehlein A."/>
            <person name="Muehling M."/>
            <person name="Daniel R."/>
        </authorList>
    </citation>
    <scope>NUCLEOTIDE SEQUENCE</scope>
</reference>
<evidence type="ECO:0000256" key="5">
    <source>
        <dbReference type="ARBA" id="ARBA00022692"/>
    </source>
</evidence>
<evidence type="ECO:0000256" key="7">
    <source>
        <dbReference type="ARBA" id="ARBA00023136"/>
    </source>
</evidence>
<evidence type="ECO:0000256" key="6">
    <source>
        <dbReference type="ARBA" id="ARBA00022989"/>
    </source>
</evidence>
<accession>A0A1J5PEH0</accession>
<dbReference type="AlphaFoldDB" id="A0A1J5PEH0"/>
<gene>
    <name evidence="9" type="ORF">GALL_522350</name>
</gene>
<keyword evidence="4" id="KW-0997">Cell inner membrane</keyword>
<proteinExistence type="predicted"/>
<feature type="transmembrane region" description="Helical" evidence="8">
    <location>
        <begin position="55"/>
        <end position="77"/>
    </location>
</feature>
<keyword evidence="2" id="KW-0813">Transport</keyword>
<evidence type="ECO:0000256" key="1">
    <source>
        <dbReference type="ARBA" id="ARBA00004429"/>
    </source>
</evidence>
<evidence type="ECO:0000256" key="3">
    <source>
        <dbReference type="ARBA" id="ARBA00022475"/>
    </source>
</evidence>